<comment type="caution">
    <text evidence="2">The sequence shown here is derived from an EMBL/GenBank/DDBJ whole genome shotgun (WGS) entry which is preliminary data.</text>
</comment>
<evidence type="ECO:0000313" key="2">
    <source>
        <dbReference type="EMBL" id="NAS12614.1"/>
    </source>
</evidence>
<evidence type="ECO:0000256" key="1">
    <source>
        <dbReference type="SAM" id="SignalP"/>
    </source>
</evidence>
<reference evidence="2 3" key="1">
    <citation type="submission" date="2020-01" db="EMBL/GenBank/DDBJ databases">
        <title>Bacteria diversity of Porities sp.</title>
        <authorList>
            <person name="Wang G."/>
        </authorList>
    </citation>
    <scope>NUCLEOTIDE SEQUENCE [LARGE SCALE GENOMIC DNA]</scope>
    <source>
        <strain evidence="2 3">R33</strain>
    </source>
</reference>
<dbReference type="EMBL" id="WXYO01000005">
    <property type="protein sequence ID" value="NAS12614.1"/>
    <property type="molecule type" value="Genomic_DNA"/>
</dbReference>
<sequence length="397" mass="45381">MNKFIPLAFFVLLSLNSNAQIRFEKGYFLNNLGERTNCLIKNVGWKSNPTEFEYKLGESEAPQKATTYGIAEFGIEGGITYRKFKVAIDRSSLQLKYLSKTKEPQFKNETLFLKVLVEGDANLYSYEDSSLKRFFISKSDSNAEQLIYKKYLSASGQIGENLAYKNQIWEQLRCEGLSLADARKTAYNEKHLIRYFHNYNSCMDDTYTIAEKAVAKTGDKIHLGIRVGTNSASLDINNTQTENRDADFGNMIGLRFGAQVELVMPFNRNKWSIYINPMYQSYEGEKALINQIVSVDYASIETSLGLRHYFFLSDHSKIFINAGAIFDTPINSKFDYEIGNDYDIESRIGFNLGMGFRFKDSYGLEVVYAPERQLLGNFAFLESGYTSLAFVLSYNFF</sequence>
<dbReference type="AlphaFoldDB" id="A0A6L9ECY9"/>
<name>A0A6L9ECY9_9FLAO</name>
<dbReference type="Proteomes" id="UP000475249">
    <property type="component" value="Unassembled WGS sequence"/>
</dbReference>
<evidence type="ECO:0000313" key="3">
    <source>
        <dbReference type="Proteomes" id="UP000475249"/>
    </source>
</evidence>
<accession>A0A6L9ECY9</accession>
<protein>
    <submittedName>
        <fullName evidence="2">tRNA modification GTPase</fullName>
    </submittedName>
</protein>
<gene>
    <name evidence="2" type="ORF">GTQ38_11415</name>
</gene>
<proteinExistence type="predicted"/>
<organism evidence="2 3">
    <name type="scientific">Poritiphilus flavus</name>
    <dbReference type="NCBI Taxonomy" id="2697053"/>
    <lineage>
        <taxon>Bacteria</taxon>
        <taxon>Pseudomonadati</taxon>
        <taxon>Bacteroidota</taxon>
        <taxon>Flavobacteriia</taxon>
        <taxon>Flavobacteriales</taxon>
        <taxon>Flavobacteriaceae</taxon>
        <taxon>Poritiphilus</taxon>
    </lineage>
</organism>
<feature type="signal peptide" evidence="1">
    <location>
        <begin position="1"/>
        <end position="19"/>
    </location>
</feature>
<keyword evidence="3" id="KW-1185">Reference proteome</keyword>
<keyword evidence="1" id="KW-0732">Signal</keyword>
<dbReference type="RefSeq" id="WP_161435648.1">
    <property type="nucleotide sequence ID" value="NZ_WXYO01000005.1"/>
</dbReference>
<feature type="chain" id="PRO_5026950310" evidence="1">
    <location>
        <begin position="20"/>
        <end position="397"/>
    </location>
</feature>